<evidence type="ECO:0000259" key="15">
    <source>
        <dbReference type="SMART" id="SM00382"/>
    </source>
</evidence>
<dbReference type="AlphaFoldDB" id="A0A7M2T5C5"/>
<evidence type="ECO:0000256" key="4">
    <source>
        <dbReference type="ARBA" id="ARBA00022475"/>
    </source>
</evidence>
<evidence type="ECO:0000256" key="5">
    <source>
        <dbReference type="ARBA" id="ARBA00022741"/>
    </source>
</evidence>
<evidence type="ECO:0000256" key="14">
    <source>
        <dbReference type="HAMAP-Rule" id="MF_01347"/>
    </source>
</evidence>
<comment type="subcellular location">
    <subcellularLocation>
        <location evidence="1 14">Cell membrane</location>
        <topology evidence="1 14">Peripheral membrane protein</topology>
    </subcellularLocation>
</comment>
<dbReference type="PANTHER" id="PTHR15184:SF71">
    <property type="entry name" value="ATP SYNTHASE SUBUNIT BETA, MITOCHONDRIAL"/>
    <property type="match status" value="1"/>
</dbReference>
<keyword evidence="14" id="KW-0375">Hydrogen ion transport</keyword>
<dbReference type="EMBL" id="CP063374">
    <property type="protein sequence ID" value="QOV43095.1"/>
    <property type="molecule type" value="Genomic_DNA"/>
</dbReference>
<proteinExistence type="inferred from homology"/>
<dbReference type="KEGG" id="schf:IPT68_25480"/>
<dbReference type="Gene3D" id="2.40.10.170">
    <property type="match status" value="1"/>
</dbReference>
<dbReference type="InterPro" id="IPR005722">
    <property type="entry name" value="ATP_synth_F1_bsu"/>
</dbReference>
<keyword evidence="10 14" id="KW-0139">CF(1)</keyword>
<accession>A0A7M2T5C5</accession>
<name>A0A7M2T5C5_STRCW</name>
<keyword evidence="17" id="KW-1185">Reference proteome</keyword>
<comment type="similarity">
    <text evidence="2 14">Belongs to the ATPase alpha/beta chains family.</text>
</comment>
<dbReference type="CDD" id="cd18110">
    <property type="entry name" value="ATP-synt_F1_beta_C"/>
    <property type="match status" value="1"/>
</dbReference>
<dbReference type="InterPro" id="IPR020003">
    <property type="entry name" value="ATPase_a/bsu_AS"/>
</dbReference>
<evidence type="ECO:0000256" key="10">
    <source>
        <dbReference type="ARBA" id="ARBA00023196"/>
    </source>
</evidence>
<evidence type="ECO:0000256" key="1">
    <source>
        <dbReference type="ARBA" id="ARBA00004202"/>
    </source>
</evidence>
<dbReference type="InterPro" id="IPR055190">
    <property type="entry name" value="ATP-synt_VA_C"/>
</dbReference>
<dbReference type="EC" id="7.1.2.2" evidence="14"/>
<evidence type="ECO:0000256" key="11">
    <source>
        <dbReference type="ARBA" id="ARBA00023310"/>
    </source>
</evidence>
<dbReference type="GO" id="GO:0005524">
    <property type="term" value="F:ATP binding"/>
    <property type="evidence" value="ECO:0007669"/>
    <property type="project" value="UniProtKB-UniRule"/>
</dbReference>
<dbReference type="GO" id="GO:0046933">
    <property type="term" value="F:proton-transporting ATP synthase activity, rotational mechanism"/>
    <property type="evidence" value="ECO:0007669"/>
    <property type="project" value="UniProtKB-UniRule"/>
</dbReference>
<dbReference type="FunFam" id="2.40.10.170:FF:000005">
    <property type="entry name" value="ATP synthase subunit beta"/>
    <property type="match status" value="1"/>
</dbReference>
<evidence type="ECO:0000256" key="2">
    <source>
        <dbReference type="ARBA" id="ARBA00008936"/>
    </source>
</evidence>
<dbReference type="GO" id="GO:0046962">
    <property type="term" value="F:sodium-transporting ATPase activity, rotational mechanism"/>
    <property type="evidence" value="ECO:0007669"/>
    <property type="project" value="UniProtKB-EC"/>
</dbReference>
<dbReference type="Proteomes" id="UP000594008">
    <property type="component" value="Chromosome"/>
</dbReference>
<keyword evidence="5 14" id="KW-0547">Nucleotide-binding</keyword>
<evidence type="ECO:0000313" key="16">
    <source>
        <dbReference type="EMBL" id="QOV43095.1"/>
    </source>
</evidence>
<dbReference type="FunFam" id="1.10.1140.10:FF:000001">
    <property type="entry name" value="ATP synthase subunit beta"/>
    <property type="match status" value="1"/>
</dbReference>
<dbReference type="Pfam" id="PF00006">
    <property type="entry name" value="ATP-synt_ab"/>
    <property type="match status" value="1"/>
</dbReference>
<keyword evidence="6 14" id="KW-0067">ATP-binding</keyword>
<feature type="domain" description="AAA+ ATPase" evidence="15">
    <location>
        <begin position="156"/>
        <end position="342"/>
    </location>
</feature>
<dbReference type="SUPFAM" id="SSF52540">
    <property type="entry name" value="P-loop containing nucleoside triphosphate hydrolases"/>
    <property type="match status" value="1"/>
</dbReference>
<evidence type="ECO:0000256" key="12">
    <source>
        <dbReference type="ARBA" id="ARBA00052325"/>
    </source>
</evidence>
<dbReference type="SUPFAM" id="SSF50615">
    <property type="entry name" value="N-terminal domain of alpha and beta subunits of F1 ATP synthase"/>
    <property type="match status" value="1"/>
</dbReference>
<keyword evidence="9 14" id="KW-0472">Membrane</keyword>
<keyword evidence="11 14" id="KW-0066">ATP synthesis</keyword>
<dbReference type="InterPro" id="IPR050053">
    <property type="entry name" value="ATPase_alpha/beta_chains"/>
</dbReference>
<evidence type="ECO:0000256" key="7">
    <source>
        <dbReference type="ARBA" id="ARBA00022967"/>
    </source>
</evidence>
<dbReference type="RefSeq" id="WP_189701484.1">
    <property type="nucleotide sequence ID" value="NZ_BMTA01000028.1"/>
</dbReference>
<keyword evidence="4 14" id="KW-1003">Cell membrane</keyword>
<keyword evidence="7 14" id="KW-1278">Translocase</keyword>
<comment type="function">
    <text evidence="14">Produces ATP from ADP in the presence of a proton gradient across the membrane. The catalytic sites are hosted primarily by the beta subunits.</text>
</comment>
<dbReference type="InterPro" id="IPR024034">
    <property type="entry name" value="ATPase_F1/V1_b/a_C"/>
</dbReference>
<comment type="catalytic activity">
    <reaction evidence="14">
        <text>ATP + H2O + 4 H(+)(in) = ADP + phosphate + 5 H(+)(out)</text>
        <dbReference type="Rhea" id="RHEA:57720"/>
        <dbReference type="ChEBI" id="CHEBI:15377"/>
        <dbReference type="ChEBI" id="CHEBI:15378"/>
        <dbReference type="ChEBI" id="CHEBI:30616"/>
        <dbReference type="ChEBI" id="CHEBI:43474"/>
        <dbReference type="ChEBI" id="CHEBI:456216"/>
        <dbReference type="EC" id="7.1.2.2"/>
    </reaction>
</comment>
<dbReference type="InterPro" id="IPR000194">
    <property type="entry name" value="ATPase_F1/V1/A1_a/bsu_nucl-bd"/>
</dbReference>
<dbReference type="NCBIfam" id="TIGR01039">
    <property type="entry name" value="atpD"/>
    <property type="match status" value="1"/>
</dbReference>
<sequence>MTTTAETATATGRVARVIGPVVDVEFPVDAIPEIYNALHVEVSDPANAGEKKTLTLEVAQHLGDGLVRAISMQPTDGLVRQSPVTDSGSAISVPVGDFTKGKVFNTIGDVLNVDAQYDGERWPIHRKAPNFDQLESKTEMFETGIKVIDLLTPYVKGGKIGLFGGAGVGKTVLIQEMIYRVANNHDGVSVFAGVGERTREGNDLIDEMSESGVIDKTALVFGQMDEPPGTRLRVALAGLTMAEYFRDVQKQDVLFFIDNIFRFTQAGSEVSTLLGRMPSAVGYQPNLADEMGLLQERITSTRGHSITSMQAIYVPADDLTDPAPATTFAHLDATTVLSRPISEKGIYPAVDPLDSTSRILDPRYITQDHYNTAMRVKNILQKYKDLQDIIAILGIDELGEEDKLVVHRARRVERFLSQNTHVAKQFTGVDGSDVSLDESITAFNAICDGEYDHFPEQAFFMCGGIEDLKKNAKELGVS</sequence>
<evidence type="ECO:0000256" key="13">
    <source>
        <dbReference type="ARBA" id="ARBA00059242"/>
    </source>
</evidence>
<dbReference type="SUPFAM" id="SSF47917">
    <property type="entry name" value="C-terminal domain of alpha and beta subunits of F1 ATP synthase"/>
    <property type="match status" value="1"/>
</dbReference>
<keyword evidence="3 14" id="KW-0813">Transport</keyword>
<dbReference type="InterPro" id="IPR003593">
    <property type="entry name" value="AAA+_ATPase"/>
</dbReference>
<dbReference type="Gene3D" id="1.10.1140.10">
    <property type="entry name" value="Bovine Mitochondrial F1-atpase, Atp Synthase Beta Chain, Chain D, domain 3"/>
    <property type="match status" value="1"/>
</dbReference>
<protein>
    <recommendedName>
        <fullName evidence="14">ATP synthase subunit beta</fullName>
        <ecNumber evidence="14">7.1.2.2</ecNumber>
    </recommendedName>
    <alternativeName>
        <fullName evidence="14">ATP synthase F1 sector subunit beta</fullName>
    </alternativeName>
    <alternativeName>
        <fullName evidence="14">F-ATPase subunit beta</fullName>
    </alternativeName>
</protein>
<dbReference type="GO" id="GO:0045259">
    <property type="term" value="C:proton-transporting ATP synthase complex"/>
    <property type="evidence" value="ECO:0007669"/>
    <property type="project" value="UniProtKB-KW"/>
</dbReference>
<dbReference type="InterPro" id="IPR027417">
    <property type="entry name" value="P-loop_NTPase"/>
</dbReference>
<dbReference type="InterPro" id="IPR004100">
    <property type="entry name" value="ATPase_F1/V1/A1_a/bsu_N"/>
</dbReference>
<dbReference type="SMART" id="SM00382">
    <property type="entry name" value="AAA"/>
    <property type="match status" value="1"/>
</dbReference>
<organism evidence="16 17">
    <name type="scientific">Streptomyces chromofuscus</name>
    <dbReference type="NCBI Taxonomy" id="42881"/>
    <lineage>
        <taxon>Bacteria</taxon>
        <taxon>Bacillati</taxon>
        <taxon>Actinomycetota</taxon>
        <taxon>Actinomycetes</taxon>
        <taxon>Kitasatosporales</taxon>
        <taxon>Streptomycetaceae</taxon>
        <taxon>Streptomyces</taxon>
    </lineage>
</organism>
<dbReference type="GO" id="GO:0005886">
    <property type="term" value="C:plasma membrane"/>
    <property type="evidence" value="ECO:0007669"/>
    <property type="project" value="UniProtKB-SubCell"/>
</dbReference>
<feature type="binding site" evidence="14">
    <location>
        <begin position="164"/>
        <end position="171"/>
    </location>
    <ligand>
        <name>ATP</name>
        <dbReference type="ChEBI" id="CHEBI:30616"/>
    </ligand>
</feature>
<dbReference type="Pfam" id="PF02874">
    <property type="entry name" value="ATP-synt_ab_N"/>
    <property type="match status" value="1"/>
</dbReference>
<dbReference type="CDD" id="cd18115">
    <property type="entry name" value="ATP-synt_F1_beta_N"/>
    <property type="match status" value="1"/>
</dbReference>
<evidence type="ECO:0000256" key="3">
    <source>
        <dbReference type="ARBA" id="ARBA00022448"/>
    </source>
</evidence>
<reference evidence="16 17" key="1">
    <citation type="submission" date="2020-10" db="EMBL/GenBank/DDBJ databases">
        <title>Streptomyces chromofuscus complate genome analysis.</title>
        <authorList>
            <person name="Anwar N."/>
        </authorList>
    </citation>
    <scope>NUCLEOTIDE SEQUENCE [LARGE SCALE GENOMIC DNA]</scope>
    <source>
        <strain evidence="16 17">DSM 40273</strain>
    </source>
</reference>
<dbReference type="InterPro" id="IPR036121">
    <property type="entry name" value="ATPase_F1/V1/A1_a/bsu_N_sf"/>
</dbReference>
<dbReference type="PANTHER" id="PTHR15184">
    <property type="entry name" value="ATP SYNTHASE"/>
    <property type="match status" value="1"/>
</dbReference>
<dbReference type="HAMAP" id="MF_01347">
    <property type="entry name" value="ATP_synth_beta_bact"/>
    <property type="match status" value="1"/>
</dbReference>
<comment type="catalytic activity">
    <reaction evidence="12">
        <text>4 Na(+)(in) + ATP + H2O = 4 Na(+)(out) + ADP + phosphate + H(+)</text>
        <dbReference type="Rhea" id="RHEA:58156"/>
        <dbReference type="ChEBI" id="CHEBI:15377"/>
        <dbReference type="ChEBI" id="CHEBI:15378"/>
        <dbReference type="ChEBI" id="CHEBI:29101"/>
        <dbReference type="ChEBI" id="CHEBI:30616"/>
        <dbReference type="ChEBI" id="CHEBI:43474"/>
        <dbReference type="ChEBI" id="CHEBI:456216"/>
        <dbReference type="EC" id="7.2.2.1"/>
    </reaction>
</comment>
<dbReference type="CDD" id="cd01133">
    <property type="entry name" value="F1-ATPase_beta_CD"/>
    <property type="match status" value="1"/>
</dbReference>
<dbReference type="PROSITE" id="PS00152">
    <property type="entry name" value="ATPASE_ALPHA_BETA"/>
    <property type="match status" value="1"/>
</dbReference>
<dbReference type="Gene3D" id="3.40.50.300">
    <property type="entry name" value="P-loop containing nucleotide triphosphate hydrolases"/>
    <property type="match status" value="1"/>
</dbReference>
<keyword evidence="8 14" id="KW-0406">Ion transport</keyword>
<evidence type="ECO:0000256" key="6">
    <source>
        <dbReference type="ARBA" id="ARBA00022840"/>
    </source>
</evidence>
<dbReference type="FunFam" id="3.40.50.300:FF:000004">
    <property type="entry name" value="ATP synthase subunit beta"/>
    <property type="match status" value="1"/>
</dbReference>
<dbReference type="Pfam" id="PF22919">
    <property type="entry name" value="ATP-synt_VA_C"/>
    <property type="match status" value="1"/>
</dbReference>
<evidence type="ECO:0000313" key="17">
    <source>
        <dbReference type="Proteomes" id="UP000594008"/>
    </source>
</evidence>
<evidence type="ECO:0000256" key="8">
    <source>
        <dbReference type="ARBA" id="ARBA00023065"/>
    </source>
</evidence>
<comment type="function">
    <text evidence="13">Produces ATP from ADP in the presence of a sodium ion gradient across the membrane. The beta chain is the catalytic subunit.</text>
</comment>
<evidence type="ECO:0000256" key="9">
    <source>
        <dbReference type="ARBA" id="ARBA00023136"/>
    </source>
</evidence>
<gene>
    <name evidence="14 16" type="primary">atpD</name>
    <name evidence="16" type="ORF">IPT68_25480</name>
</gene>